<proteinExistence type="predicted"/>
<dbReference type="InterPro" id="IPR021534">
    <property type="entry name" value="DUF3192"/>
</dbReference>
<dbReference type="OrthoDB" id="6399368at2"/>
<gene>
    <name evidence="2" type="ORF">BTO11_11560</name>
</gene>
<feature type="transmembrane region" description="Helical" evidence="1">
    <location>
        <begin position="6"/>
        <end position="27"/>
    </location>
</feature>
<dbReference type="EMBL" id="MSCH01000003">
    <property type="protein sequence ID" value="PQJ55279.1"/>
    <property type="molecule type" value="Genomic_DNA"/>
</dbReference>
<dbReference type="Pfam" id="PF11399">
    <property type="entry name" value="DUF3192"/>
    <property type="match status" value="1"/>
</dbReference>
<dbReference type="Proteomes" id="UP000239007">
    <property type="component" value="Unassembled WGS sequence"/>
</dbReference>
<name>A0A2S7UZT4_9GAMM</name>
<sequence length="126" mass="14515">MDKKVVKFVVIGFGLYAVFAALVLTFYEDDTDNMGWEDRQAFNKRYISALSLDENIERSNVIQTLGSPDLTEAKRKDDTSFQVMFYRTQHLQSDGITTKDECTPMLFKNGYLIAWGDSAYQQFNNI</sequence>
<comment type="caution">
    <text evidence="2">The sequence shown here is derived from an EMBL/GenBank/DDBJ whole genome shotgun (WGS) entry which is preliminary data.</text>
</comment>
<accession>A0A2S7UZT4</accession>
<keyword evidence="3" id="KW-1185">Reference proteome</keyword>
<reference evidence="2 3" key="1">
    <citation type="submission" date="2016-12" db="EMBL/GenBank/DDBJ databases">
        <title>Diversity of luminous bacteria.</title>
        <authorList>
            <person name="Yoshizawa S."/>
            <person name="Kogure K."/>
        </authorList>
    </citation>
    <scope>NUCLEOTIDE SEQUENCE [LARGE SCALE GENOMIC DNA]</scope>
    <source>
        <strain evidence="2 3">SA4-48</strain>
    </source>
</reference>
<evidence type="ECO:0008006" key="4">
    <source>
        <dbReference type="Google" id="ProtNLM"/>
    </source>
</evidence>
<protein>
    <recommendedName>
        <fullName evidence="4">Cell envelope protein SmpA</fullName>
    </recommendedName>
</protein>
<evidence type="ECO:0000313" key="2">
    <source>
        <dbReference type="EMBL" id="PQJ55279.1"/>
    </source>
</evidence>
<evidence type="ECO:0000256" key="1">
    <source>
        <dbReference type="SAM" id="Phobius"/>
    </source>
</evidence>
<keyword evidence="1" id="KW-1133">Transmembrane helix</keyword>
<evidence type="ECO:0000313" key="3">
    <source>
        <dbReference type="Proteomes" id="UP000239007"/>
    </source>
</evidence>
<keyword evidence="1" id="KW-0812">Transmembrane</keyword>
<dbReference type="RefSeq" id="WP_105053749.1">
    <property type="nucleotide sequence ID" value="NZ_BMYG01000006.1"/>
</dbReference>
<dbReference type="AlphaFoldDB" id="A0A2S7UZT4"/>
<keyword evidence="1" id="KW-0472">Membrane</keyword>
<organism evidence="2 3">
    <name type="scientific">Psychrosphaera saromensis</name>
    <dbReference type="NCBI Taxonomy" id="716813"/>
    <lineage>
        <taxon>Bacteria</taxon>
        <taxon>Pseudomonadati</taxon>
        <taxon>Pseudomonadota</taxon>
        <taxon>Gammaproteobacteria</taxon>
        <taxon>Alteromonadales</taxon>
        <taxon>Pseudoalteromonadaceae</taxon>
        <taxon>Psychrosphaera</taxon>
    </lineage>
</organism>